<evidence type="ECO:0000256" key="1">
    <source>
        <dbReference type="SAM" id="SignalP"/>
    </source>
</evidence>
<evidence type="ECO:0000313" key="2">
    <source>
        <dbReference type="EMBL" id="KAK5090389.1"/>
    </source>
</evidence>
<proteinExistence type="predicted"/>
<dbReference type="Proteomes" id="UP001309876">
    <property type="component" value="Unassembled WGS sequence"/>
</dbReference>
<feature type="signal peptide" evidence="1">
    <location>
        <begin position="1"/>
        <end position="20"/>
    </location>
</feature>
<gene>
    <name evidence="2" type="ORF">LTR05_000561</name>
</gene>
<dbReference type="AlphaFoldDB" id="A0AAN7TC11"/>
<organism evidence="2 3">
    <name type="scientific">Lithohypha guttulata</name>
    <dbReference type="NCBI Taxonomy" id="1690604"/>
    <lineage>
        <taxon>Eukaryota</taxon>
        <taxon>Fungi</taxon>
        <taxon>Dikarya</taxon>
        <taxon>Ascomycota</taxon>
        <taxon>Pezizomycotina</taxon>
        <taxon>Eurotiomycetes</taxon>
        <taxon>Chaetothyriomycetidae</taxon>
        <taxon>Chaetothyriales</taxon>
        <taxon>Trichomeriaceae</taxon>
        <taxon>Lithohypha</taxon>
    </lineage>
</organism>
<keyword evidence="3" id="KW-1185">Reference proteome</keyword>
<sequence>MQVKNILCTVLGMATTAVWAGPVDQSPTKDSLDTRVVLESAPPVCDYRLTDKQEIGTCKKNSYGKSVKITPSVCEEYCECKWHMEASNAFIYCQNYAECNPNDIAKICTKNCSCPNWTDQES</sequence>
<name>A0AAN7TC11_9EURO</name>
<accession>A0AAN7TC11</accession>
<evidence type="ECO:0000313" key="3">
    <source>
        <dbReference type="Proteomes" id="UP001309876"/>
    </source>
</evidence>
<comment type="caution">
    <text evidence="2">The sequence shown here is derived from an EMBL/GenBank/DDBJ whole genome shotgun (WGS) entry which is preliminary data.</text>
</comment>
<protein>
    <submittedName>
        <fullName evidence="2">Uncharacterized protein</fullName>
    </submittedName>
</protein>
<reference evidence="2 3" key="1">
    <citation type="submission" date="2023-08" db="EMBL/GenBank/DDBJ databases">
        <title>Black Yeasts Isolated from many extreme environments.</title>
        <authorList>
            <person name="Coleine C."/>
            <person name="Stajich J.E."/>
            <person name="Selbmann L."/>
        </authorList>
    </citation>
    <scope>NUCLEOTIDE SEQUENCE [LARGE SCALE GENOMIC DNA]</scope>
    <source>
        <strain evidence="2 3">CCFEE 5910</strain>
    </source>
</reference>
<dbReference type="EMBL" id="JAVRRJ010000001">
    <property type="protein sequence ID" value="KAK5090389.1"/>
    <property type="molecule type" value="Genomic_DNA"/>
</dbReference>
<keyword evidence="1" id="KW-0732">Signal</keyword>
<feature type="chain" id="PRO_5042953881" evidence="1">
    <location>
        <begin position="21"/>
        <end position="122"/>
    </location>
</feature>